<dbReference type="InterPro" id="IPR051913">
    <property type="entry name" value="GH2_Domain-Containing"/>
</dbReference>
<evidence type="ECO:0000256" key="1">
    <source>
        <dbReference type="ARBA" id="ARBA00007401"/>
    </source>
</evidence>
<dbReference type="Pfam" id="PF02837">
    <property type="entry name" value="Glyco_hydro_2_N"/>
    <property type="match status" value="1"/>
</dbReference>
<dbReference type="Pfam" id="PF00703">
    <property type="entry name" value="Glyco_hydro_2"/>
    <property type="match status" value="1"/>
</dbReference>
<evidence type="ECO:0000259" key="6">
    <source>
        <dbReference type="Pfam" id="PF02837"/>
    </source>
</evidence>
<dbReference type="PROSITE" id="PS00608">
    <property type="entry name" value="GLYCOSYL_HYDROL_F2_2"/>
    <property type="match status" value="1"/>
</dbReference>
<dbReference type="SUPFAM" id="SSF49785">
    <property type="entry name" value="Galactose-binding domain-like"/>
    <property type="match status" value="1"/>
</dbReference>
<feature type="domain" description="Glycoside hydrolase family 2" evidence="8">
    <location>
        <begin position="714"/>
        <end position="816"/>
    </location>
</feature>
<dbReference type="SUPFAM" id="SSF51445">
    <property type="entry name" value="(Trans)glycosidases"/>
    <property type="match status" value="1"/>
</dbReference>
<keyword evidence="10" id="KW-1185">Reference proteome</keyword>
<dbReference type="InterPro" id="IPR032311">
    <property type="entry name" value="DUF4982"/>
</dbReference>
<keyword evidence="2" id="KW-0378">Hydrolase</keyword>
<dbReference type="InterPro" id="IPR008979">
    <property type="entry name" value="Galactose-bd-like_sf"/>
</dbReference>
<comment type="similarity">
    <text evidence="1">Belongs to the glycosyl hydrolase 2 family.</text>
</comment>
<dbReference type="InterPro" id="IPR040605">
    <property type="entry name" value="Glyco_hydro2_dom5"/>
</dbReference>
<evidence type="ECO:0000259" key="8">
    <source>
        <dbReference type="Pfam" id="PF18565"/>
    </source>
</evidence>
<dbReference type="RefSeq" id="WP_154367061.1">
    <property type="nucleotide sequence ID" value="NZ_WKJH01000018.1"/>
</dbReference>
<dbReference type="OrthoDB" id="9801077at2"/>
<evidence type="ECO:0000256" key="2">
    <source>
        <dbReference type="ARBA" id="ARBA00022801"/>
    </source>
</evidence>
<feature type="domain" description="Glycoside hydrolase family 2 catalytic" evidence="5">
    <location>
        <begin position="305"/>
        <end position="463"/>
    </location>
</feature>
<dbReference type="Proteomes" id="UP000443153">
    <property type="component" value="Unassembled WGS sequence"/>
</dbReference>
<feature type="domain" description="DUF4982" evidence="7">
    <location>
        <begin position="644"/>
        <end position="700"/>
    </location>
</feature>
<dbReference type="InterPro" id="IPR006101">
    <property type="entry name" value="Glyco_hydro_2"/>
</dbReference>
<dbReference type="InterPro" id="IPR013783">
    <property type="entry name" value="Ig-like_fold"/>
</dbReference>
<keyword evidence="3" id="KW-0326">Glycosidase</keyword>
<dbReference type="InterPro" id="IPR017853">
    <property type="entry name" value="GH"/>
</dbReference>
<evidence type="ECO:0000256" key="3">
    <source>
        <dbReference type="ARBA" id="ARBA00023295"/>
    </source>
</evidence>
<organism evidence="9 10">
    <name type="scientific">Maribacter luteus</name>
    <dbReference type="NCBI Taxonomy" id="2594478"/>
    <lineage>
        <taxon>Bacteria</taxon>
        <taxon>Pseudomonadati</taxon>
        <taxon>Bacteroidota</taxon>
        <taxon>Flavobacteriia</taxon>
        <taxon>Flavobacteriales</taxon>
        <taxon>Flavobacteriaceae</taxon>
        <taxon>Maribacter</taxon>
    </lineage>
</organism>
<dbReference type="PRINTS" id="PR00132">
    <property type="entry name" value="GLHYDRLASE2"/>
</dbReference>
<dbReference type="Gene3D" id="2.60.120.260">
    <property type="entry name" value="Galactose-binding domain-like"/>
    <property type="match status" value="1"/>
</dbReference>
<dbReference type="Pfam" id="PF18565">
    <property type="entry name" value="Glyco_hydro2_C5"/>
    <property type="match status" value="1"/>
</dbReference>
<dbReference type="GO" id="GO:0005975">
    <property type="term" value="P:carbohydrate metabolic process"/>
    <property type="evidence" value="ECO:0007669"/>
    <property type="project" value="InterPro"/>
</dbReference>
<dbReference type="GO" id="GO:0004553">
    <property type="term" value="F:hydrolase activity, hydrolyzing O-glycosyl compounds"/>
    <property type="evidence" value="ECO:0007669"/>
    <property type="project" value="InterPro"/>
</dbReference>
<dbReference type="EMBL" id="WKJH01000018">
    <property type="protein sequence ID" value="MRX64823.1"/>
    <property type="molecule type" value="Genomic_DNA"/>
</dbReference>
<protein>
    <submittedName>
        <fullName evidence="9">DUF4982 domain-containing protein</fullName>
    </submittedName>
</protein>
<feature type="domain" description="Glycoside hydrolase family 2 immunoglobulin-like beta-sandwich" evidence="4">
    <location>
        <begin position="199"/>
        <end position="296"/>
    </location>
</feature>
<dbReference type="InterPro" id="IPR006102">
    <property type="entry name" value="Ig-like_GH2"/>
</dbReference>
<feature type="domain" description="Glycosyl hydrolases family 2 sugar binding" evidence="6">
    <location>
        <begin position="88"/>
        <end position="179"/>
    </location>
</feature>
<dbReference type="InterPro" id="IPR006103">
    <property type="entry name" value="Glyco_hydro_2_cat"/>
</dbReference>
<dbReference type="PANTHER" id="PTHR42732">
    <property type="entry name" value="BETA-GALACTOSIDASE"/>
    <property type="match status" value="1"/>
</dbReference>
<name>A0A6I2MLW5_9FLAO</name>
<proteinExistence type="inferred from homology"/>
<dbReference type="InterPro" id="IPR006104">
    <property type="entry name" value="Glyco_hydro_2_N"/>
</dbReference>
<evidence type="ECO:0000259" key="5">
    <source>
        <dbReference type="Pfam" id="PF02836"/>
    </source>
</evidence>
<accession>A0A6I2MLW5</accession>
<gene>
    <name evidence="9" type="ORF">GJ691_11675</name>
</gene>
<dbReference type="Pfam" id="PF02836">
    <property type="entry name" value="Glyco_hydro_2_C"/>
    <property type="match status" value="1"/>
</dbReference>
<evidence type="ECO:0000259" key="7">
    <source>
        <dbReference type="Pfam" id="PF16355"/>
    </source>
</evidence>
<comment type="caution">
    <text evidence="9">The sequence shown here is derived from an EMBL/GenBank/DDBJ whole genome shotgun (WGS) entry which is preliminary data.</text>
</comment>
<evidence type="ECO:0000313" key="9">
    <source>
        <dbReference type="EMBL" id="MRX64823.1"/>
    </source>
</evidence>
<dbReference type="InterPro" id="IPR023232">
    <property type="entry name" value="Glyco_hydro_2_AS"/>
</dbReference>
<evidence type="ECO:0000259" key="4">
    <source>
        <dbReference type="Pfam" id="PF00703"/>
    </source>
</evidence>
<sequence>MGKKFIWFILTITLFTNCNTHNEKEFISLRNIKFNTDWSFKLIDEKSASQPDFDDSSWDKVKIPHDWSIEGEINRDNPSGPQGGFYPGGIGYYRKNFAFEKTWKNKRVLITFDGVMSNSEVWINGKSLGKRPNGYVGFTYDLTPYLNERNNELTVRADNSAQPNSRWYTGCGIYRNIWLNVKNKIAVAENGTYIIARNITDDSAEIHIETTLDNTLPTDEKVQIINEIYNPKGEKVSESTVDQYVLKNAQKIINQKIDVKNPDLWSTESPIQYTLMTKITKDNIVLDTYKTKFGIRDIKFEVETGFWLNGKNIKIKGVNNHHDAGPVGAAVPEDVLHRRLKILKDMGCNAIRTAHNPFAPEFYKLCDEMGFLVMDEVFDEWIASWPWVDYKNEGKVKHGYHEHFEQWAQQDLKDIILRDRNHPSIIMWSVGNEIPDQCYPEGPKRLKPLMKTVHKLDNTRPVTAGCCFIHLANDSGFASMLDVTGYNGGGGSVFYEKDKITYPNRKFIATEIPHSFQTRGVYKTKTVMRSPKQGIAVPDLTQEEVFPEFSNFYNSSYDNSSVRISARDSWRRTDSIDYVAGEFRWTGYDYLGEAINGWPARFHNFGIIDLCGFPKDHYYFYKSQWTNEPMVHILPHWTWPGKEGKVIPVWTYSNAEEVELFLNGESFGTKRNEGQMNLSWNVPYEAGTIKAIARTDGKVVSEKIVNTASKPAKIQILADKETMNADGESCIHLEVNIIDKDGNLVPNANNLIHFKITGPAENIGVDNGDPLDLASTKINERKVFNGKCLLILQSKLEEGNIKVEAYSEGLTPKTVELNALTVKQ</sequence>
<dbReference type="InterPro" id="IPR036156">
    <property type="entry name" value="Beta-gal/glucu_dom_sf"/>
</dbReference>
<dbReference type="PANTHER" id="PTHR42732:SF1">
    <property type="entry name" value="BETA-MANNOSIDASE"/>
    <property type="match status" value="1"/>
</dbReference>
<dbReference type="SUPFAM" id="SSF49303">
    <property type="entry name" value="beta-Galactosidase/glucuronidase domain"/>
    <property type="match status" value="1"/>
</dbReference>
<dbReference type="Gene3D" id="3.20.20.80">
    <property type="entry name" value="Glycosidases"/>
    <property type="match status" value="1"/>
</dbReference>
<reference evidence="9 10" key="1">
    <citation type="submission" date="2019-11" db="EMBL/GenBank/DDBJ databases">
        <title>Maribacter lutea sp. nov., a marine bacterium isolated from intertidal sand.</title>
        <authorList>
            <person name="Liu A."/>
        </authorList>
    </citation>
    <scope>NUCLEOTIDE SEQUENCE [LARGE SCALE GENOMIC DNA]</scope>
    <source>
        <strain evidence="9 10">RZ05</strain>
    </source>
</reference>
<evidence type="ECO:0000313" key="10">
    <source>
        <dbReference type="Proteomes" id="UP000443153"/>
    </source>
</evidence>
<dbReference type="Pfam" id="PF16355">
    <property type="entry name" value="DUF4982"/>
    <property type="match status" value="1"/>
</dbReference>
<dbReference type="AlphaFoldDB" id="A0A6I2MLW5"/>
<dbReference type="Gene3D" id="2.60.40.10">
    <property type="entry name" value="Immunoglobulins"/>
    <property type="match status" value="3"/>
</dbReference>